<organism evidence="3 4">
    <name type="scientific">Dactylellina haptotyla (strain CBS 200.50)</name>
    <name type="common">Nematode-trapping fungus</name>
    <name type="synonym">Monacrosporium haptotylum</name>
    <dbReference type="NCBI Taxonomy" id="1284197"/>
    <lineage>
        <taxon>Eukaryota</taxon>
        <taxon>Fungi</taxon>
        <taxon>Dikarya</taxon>
        <taxon>Ascomycota</taxon>
        <taxon>Pezizomycotina</taxon>
        <taxon>Orbiliomycetes</taxon>
        <taxon>Orbiliales</taxon>
        <taxon>Orbiliaceae</taxon>
        <taxon>Dactylellina</taxon>
    </lineage>
</organism>
<dbReference type="PANTHER" id="PTHR10655">
    <property type="entry name" value="LYSOPHOSPHOLIPASE-RELATED"/>
    <property type="match status" value="1"/>
</dbReference>
<dbReference type="eggNOG" id="KOG2112">
    <property type="taxonomic scope" value="Eukaryota"/>
</dbReference>
<dbReference type="EMBL" id="AQGS01000443">
    <property type="protein sequence ID" value="EPS39843.1"/>
    <property type="molecule type" value="Genomic_DNA"/>
</dbReference>
<dbReference type="AlphaFoldDB" id="S8BKG1"/>
<dbReference type="OrthoDB" id="2418081at2759"/>
<proteinExistence type="inferred from homology"/>
<dbReference type="Gene3D" id="3.40.50.1820">
    <property type="entry name" value="alpha/beta hydrolase"/>
    <property type="match status" value="1"/>
</dbReference>
<keyword evidence="4" id="KW-1185">Reference proteome</keyword>
<dbReference type="GO" id="GO:0008474">
    <property type="term" value="F:palmitoyl-(protein) hydrolase activity"/>
    <property type="evidence" value="ECO:0007669"/>
    <property type="project" value="TreeGrafter"/>
</dbReference>
<protein>
    <recommendedName>
        <fullName evidence="2">Phospholipase/carboxylesterase/thioesterase domain-containing protein</fullName>
    </recommendedName>
</protein>
<dbReference type="GO" id="GO:0005737">
    <property type="term" value="C:cytoplasm"/>
    <property type="evidence" value="ECO:0007669"/>
    <property type="project" value="TreeGrafter"/>
</dbReference>
<sequence length="309" mass="34484">MEHPESTTTQHAPPRIFEAFREPCKSTVIFLHGRGDSGHNVAPFLLFSPVTSNVPTRLTLRQVLPHTKFIFPTALKREFSSSYLSTQWFEIDSLEITDLNEERQADGLKESTEYIHQLIQDEIDSGVPPEQIILMGQGQGCAAGIVATMRYPGRIGAFIGMSGWMPFVTQLEDLVKTGADAVGIVKRIEDLLESGREVDEEVSKSIVETPVFVGHGINDTKVLVRCGERLQDLLKDIGFHNVKWATYKLGNWWCDEEIVDAARWLADENFEVEGLEELKNDTQGARITTAFNPLDGNSNVAHQNTIDGT</sequence>
<evidence type="ECO:0000256" key="1">
    <source>
        <dbReference type="ARBA" id="ARBA00006499"/>
    </source>
</evidence>
<name>S8BKG1_DACHA</name>
<dbReference type="Pfam" id="PF02230">
    <property type="entry name" value="Abhydrolase_2"/>
    <property type="match status" value="1"/>
</dbReference>
<evidence type="ECO:0000313" key="4">
    <source>
        <dbReference type="Proteomes" id="UP000015100"/>
    </source>
</evidence>
<evidence type="ECO:0000313" key="3">
    <source>
        <dbReference type="EMBL" id="EPS39843.1"/>
    </source>
</evidence>
<dbReference type="PANTHER" id="PTHR10655:SF64">
    <property type="entry name" value="PHOSPHOLIPASE_CARBOXYLESTERASE_THIOESTERASE DOMAIN-CONTAINING PROTEIN"/>
    <property type="match status" value="1"/>
</dbReference>
<dbReference type="OMA" id="HESANYE"/>
<evidence type="ECO:0000259" key="2">
    <source>
        <dbReference type="Pfam" id="PF02230"/>
    </source>
</evidence>
<feature type="domain" description="Phospholipase/carboxylesterase/thioesterase" evidence="2">
    <location>
        <begin position="21"/>
        <end position="173"/>
    </location>
</feature>
<gene>
    <name evidence="3" type="ORF">H072_6209</name>
</gene>
<comment type="caution">
    <text evidence="3">The sequence shown here is derived from an EMBL/GenBank/DDBJ whole genome shotgun (WGS) entry which is preliminary data.</text>
</comment>
<dbReference type="Proteomes" id="UP000015100">
    <property type="component" value="Unassembled WGS sequence"/>
</dbReference>
<dbReference type="InterPro" id="IPR029058">
    <property type="entry name" value="AB_hydrolase_fold"/>
</dbReference>
<dbReference type="InterPro" id="IPR050565">
    <property type="entry name" value="LYPA1-2/EST-like"/>
</dbReference>
<comment type="similarity">
    <text evidence="1">Belongs to the AB hydrolase superfamily. AB hydrolase 2 family.</text>
</comment>
<reference evidence="4" key="2">
    <citation type="submission" date="2013-04" db="EMBL/GenBank/DDBJ databases">
        <title>Genomic mechanisms accounting for the adaptation to parasitism in nematode-trapping fungi.</title>
        <authorList>
            <person name="Ahren D.G."/>
        </authorList>
    </citation>
    <scope>NUCLEOTIDE SEQUENCE [LARGE SCALE GENOMIC DNA]</scope>
    <source>
        <strain evidence="4">CBS 200.50</strain>
    </source>
</reference>
<reference evidence="3 4" key="1">
    <citation type="journal article" date="2013" name="PLoS Genet.">
        <title>Genomic mechanisms accounting for the adaptation to parasitism in nematode-trapping fungi.</title>
        <authorList>
            <person name="Meerupati T."/>
            <person name="Andersson K.M."/>
            <person name="Friman E."/>
            <person name="Kumar D."/>
            <person name="Tunlid A."/>
            <person name="Ahren D."/>
        </authorList>
    </citation>
    <scope>NUCLEOTIDE SEQUENCE [LARGE SCALE GENOMIC DNA]</scope>
    <source>
        <strain evidence="3 4">CBS 200.50</strain>
    </source>
</reference>
<dbReference type="GO" id="GO:0052689">
    <property type="term" value="F:carboxylic ester hydrolase activity"/>
    <property type="evidence" value="ECO:0007669"/>
    <property type="project" value="TreeGrafter"/>
</dbReference>
<dbReference type="SUPFAM" id="SSF53474">
    <property type="entry name" value="alpha/beta-Hydrolases"/>
    <property type="match status" value="1"/>
</dbReference>
<dbReference type="InterPro" id="IPR003140">
    <property type="entry name" value="PLipase/COase/thioEstase"/>
</dbReference>
<dbReference type="STRING" id="1284197.S8BKG1"/>
<dbReference type="HOGENOM" id="CLU_049413_2_1_1"/>
<accession>S8BKG1</accession>